<proteinExistence type="predicted"/>
<dbReference type="EMBL" id="JAVRRF010000022">
    <property type="protein sequence ID" value="KAK5054754.1"/>
    <property type="molecule type" value="Genomic_DNA"/>
</dbReference>
<evidence type="ECO:0000256" key="1">
    <source>
        <dbReference type="SAM" id="Coils"/>
    </source>
</evidence>
<name>A0ABR0J214_9EURO</name>
<reference evidence="2 3" key="1">
    <citation type="submission" date="2023-08" db="EMBL/GenBank/DDBJ databases">
        <title>Black Yeasts Isolated from many extreme environments.</title>
        <authorList>
            <person name="Coleine C."/>
            <person name="Stajich J.E."/>
            <person name="Selbmann L."/>
        </authorList>
    </citation>
    <scope>NUCLEOTIDE SEQUENCE [LARGE SCALE GENOMIC DNA]</scope>
    <source>
        <strain evidence="2 3">CCFEE 6328</strain>
    </source>
</reference>
<organism evidence="2 3">
    <name type="scientific">Exophiala sideris</name>
    <dbReference type="NCBI Taxonomy" id="1016849"/>
    <lineage>
        <taxon>Eukaryota</taxon>
        <taxon>Fungi</taxon>
        <taxon>Dikarya</taxon>
        <taxon>Ascomycota</taxon>
        <taxon>Pezizomycotina</taxon>
        <taxon>Eurotiomycetes</taxon>
        <taxon>Chaetothyriomycetidae</taxon>
        <taxon>Chaetothyriales</taxon>
        <taxon>Herpotrichiellaceae</taxon>
        <taxon>Exophiala</taxon>
    </lineage>
</organism>
<protein>
    <submittedName>
        <fullName evidence="2">Uncharacterized protein</fullName>
    </submittedName>
</protein>
<evidence type="ECO:0000313" key="3">
    <source>
        <dbReference type="Proteomes" id="UP001345691"/>
    </source>
</evidence>
<keyword evidence="1" id="KW-0175">Coiled coil</keyword>
<keyword evidence="3" id="KW-1185">Reference proteome</keyword>
<comment type="caution">
    <text evidence="2">The sequence shown here is derived from an EMBL/GenBank/DDBJ whole genome shotgun (WGS) entry which is preliminary data.</text>
</comment>
<evidence type="ECO:0000313" key="2">
    <source>
        <dbReference type="EMBL" id="KAK5054754.1"/>
    </source>
</evidence>
<sequence>MVADRNDVNMQSLHEEIQRLRSEVQAMASNAQAAANHPAAVGNPVDVATVSMKDYNYLREQADARVNELLRDVAVHQSELGKQKVANDNLERQLNENKARLAQMQRLMLRVGRKETAPLDNVIIEKFVTLKSDILQLVRNHYTKSFPPKGGYGKNASPEIGELQNRAKVAKYLYGRFFYPNVRLFGIEDERNDNLFKRVEDAVLRRHGESEELCEWRASCVRICKMTTTEPDLRYPQHMARLIGQDLDRNCHHPLGSSQREVARSDLESICQKTYSITLLLRETKVDYQWEQNSEDFPSMETNTTDHEIIGTAGPNPTEPHEIHRVVFGGLVRGDRHTGRLKDGQTRLIKASVTIKSPLGP</sequence>
<accession>A0ABR0J214</accession>
<feature type="coiled-coil region" evidence="1">
    <location>
        <begin position="3"/>
        <end position="107"/>
    </location>
</feature>
<gene>
    <name evidence="2" type="ORF">LTR69_008661</name>
</gene>
<dbReference type="Proteomes" id="UP001345691">
    <property type="component" value="Unassembled WGS sequence"/>
</dbReference>